<dbReference type="EMBL" id="JAADZU010000146">
    <property type="protein sequence ID" value="NDK92596.1"/>
    <property type="molecule type" value="Genomic_DNA"/>
</dbReference>
<comment type="caution">
    <text evidence="2">The sequence shown here is derived from an EMBL/GenBank/DDBJ whole genome shotgun (WGS) entry which is preliminary data.</text>
</comment>
<dbReference type="InterPro" id="IPR045394">
    <property type="entry name" value="Abhydrolase_dom"/>
</dbReference>
<evidence type="ECO:0000313" key="3">
    <source>
        <dbReference type="Proteomes" id="UP000466307"/>
    </source>
</evidence>
<dbReference type="AlphaFoldDB" id="A0A7K3LWU3"/>
<sequence>MSAVVTFTVLHGGKGHNILGAAKTPDLADAGYSETEYAAGGTARRFLADAHGGLVEAGTAPYTTRILVRRPERADDFNGFVVVEWFNVSSGTDAAPEYSYLADELVRSGYAWVGVSAQFTGIEGGAGSVGMGDALGGPRGLAAKEPERYGTLHHPGDAFCWDIFGQIGAALAGNDFPAHPLAGLSIRHLIAVGESQSAMALTTYTNLFVDHHQVFDGVLIHSRSMGTLPLGPVGGPADITDAYRGEPVPISPTITVPVFVVQTETDVLTNFQYVLARQDDSDRLRVWEIAGTAHADLHQIGEYESMLGCPTPVNRGQQRFVLRAALRHLRDWVVGTAEPPVAPPLLVTDAYGHPRFEVDAVGNVLDGVRTPCVDVPTQVLSGVVDADVPRICVLFGSTSPLPPSILVDLYADEREYLASYTSAADTAITAGFILPEDRDALIADARTDLVAGAAAFR</sequence>
<accession>A0A7K3LWU3</accession>
<protein>
    <recommendedName>
        <fullName evidence="1">Alpha/beta hydrolase domain-containing protein</fullName>
    </recommendedName>
</protein>
<dbReference type="Pfam" id="PF20091">
    <property type="entry name" value="Abhydrolase_10"/>
    <property type="match status" value="1"/>
</dbReference>
<evidence type="ECO:0000313" key="2">
    <source>
        <dbReference type="EMBL" id="NDK92596.1"/>
    </source>
</evidence>
<proteinExistence type="predicted"/>
<dbReference type="Proteomes" id="UP000466307">
    <property type="component" value="Unassembled WGS sequence"/>
</dbReference>
<name>A0A7K3LWU3_9ACTN</name>
<feature type="domain" description="Alpha/beta hydrolase" evidence="1">
    <location>
        <begin position="14"/>
        <end position="443"/>
    </location>
</feature>
<organism evidence="2 3">
    <name type="scientific">Gordonia desulfuricans</name>
    <dbReference type="NCBI Taxonomy" id="89051"/>
    <lineage>
        <taxon>Bacteria</taxon>
        <taxon>Bacillati</taxon>
        <taxon>Actinomycetota</taxon>
        <taxon>Actinomycetes</taxon>
        <taxon>Mycobacteriales</taxon>
        <taxon>Gordoniaceae</taxon>
        <taxon>Gordonia</taxon>
    </lineage>
</organism>
<evidence type="ECO:0000259" key="1">
    <source>
        <dbReference type="Pfam" id="PF20091"/>
    </source>
</evidence>
<reference evidence="2 3" key="1">
    <citation type="submission" date="2020-01" db="EMBL/GenBank/DDBJ databases">
        <title>Investigation of new actinobacteria for the biodesulphurisation of diesel fuel.</title>
        <authorList>
            <person name="Athi Narayanan S.M."/>
        </authorList>
    </citation>
    <scope>NUCLEOTIDE SEQUENCE [LARGE SCALE GENOMIC DNA]</scope>
    <source>
        <strain evidence="2 3">213E</strain>
    </source>
</reference>
<dbReference type="RefSeq" id="WP_059037171.1">
    <property type="nucleotide sequence ID" value="NZ_JAADZU010000146.1"/>
</dbReference>
<gene>
    <name evidence="2" type="ORF">GYA93_24070</name>
</gene>
<keyword evidence="3" id="KW-1185">Reference proteome</keyword>